<dbReference type="GO" id="GO:0016887">
    <property type="term" value="F:ATP hydrolysis activity"/>
    <property type="evidence" value="ECO:0007669"/>
    <property type="project" value="InterPro"/>
</dbReference>
<evidence type="ECO:0000313" key="7">
    <source>
        <dbReference type="Proteomes" id="UP000181936"/>
    </source>
</evidence>
<dbReference type="PANTHER" id="PTHR42794:SF1">
    <property type="entry name" value="HEMIN IMPORT ATP-BINDING PROTEIN HMUV"/>
    <property type="match status" value="1"/>
</dbReference>
<gene>
    <name evidence="6" type="ORF">A9C19_10020</name>
</gene>
<dbReference type="InterPro" id="IPR003593">
    <property type="entry name" value="AAA+_ATPase"/>
</dbReference>
<keyword evidence="4" id="KW-1278">Translocase</keyword>
<keyword evidence="1" id="KW-0813">Transport</keyword>
<organism evidence="6 7">
    <name type="scientific">Bacillus weihaiensis</name>
    <dbReference type="NCBI Taxonomy" id="1547283"/>
    <lineage>
        <taxon>Bacteria</taxon>
        <taxon>Bacillati</taxon>
        <taxon>Bacillota</taxon>
        <taxon>Bacilli</taxon>
        <taxon>Bacillales</taxon>
        <taxon>Bacillaceae</taxon>
        <taxon>Bacillus</taxon>
    </lineage>
</organism>
<dbReference type="KEGG" id="bwh:A9C19_10020"/>
<evidence type="ECO:0000313" key="6">
    <source>
        <dbReference type="EMBL" id="APH05057.1"/>
    </source>
</evidence>
<dbReference type="STRING" id="1547283.A9C19_10020"/>
<protein>
    <recommendedName>
        <fullName evidence="5">ABC transporter domain-containing protein</fullName>
    </recommendedName>
</protein>
<dbReference type="Proteomes" id="UP000181936">
    <property type="component" value="Chromosome"/>
</dbReference>
<accession>A0A1L3MRV5</accession>
<dbReference type="InterPro" id="IPR027417">
    <property type="entry name" value="P-loop_NTPase"/>
</dbReference>
<evidence type="ECO:0000256" key="1">
    <source>
        <dbReference type="ARBA" id="ARBA00022448"/>
    </source>
</evidence>
<dbReference type="InterPro" id="IPR002808">
    <property type="entry name" value="AdoCbi_amidolase"/>
</dbReference>
<proteinExistence type="predicted"/>
<dbReference type="EMBL" id="CP016020">
    <property type="protein sequence ID" value="APH05057.1"/>
    <property type="molecule type" value="Genomic_DNA"/>
</dbReference>
<dbReference type="Gene3D" id="3.40.50.300">
    <property type="entry name" value="P-loop containing nucleotide triphosphate hydrolases"/>
    <property type="match status" value="1"/>
</dbReference>
<dbReference type="CDD" id="cd03214">
    <property type="entry name" value="ABC_Iron-Siderophores_B12_Hemin"/>
    <property type="match status" value="1"/>
</dbReference>
<evidence type="ECO:0000256" key="4">
    <source>
        <dbReference type="ARBA" id="ARBA00022967"/>
    </source>
</evidence>
<evidence type="ECO:0000256" key="3">
    <source>
        <dbReference type="ARBA" id="ARBA00022840"/>
    </source>
</evidence>
<dbReference type="PANTHER" id="PTHR42794">
    <property type="entry name" value="HEMIN IMPORT ATP-BINDING PROTEIN HMUV"/>
    <property type="match status" value="1"/>
</dbReference>
<dbReference type="Pfam" id="PF01955">
    <property type="entry name" value="CbiZ"/>
    <property type="match status" value="1"/>
</dbReference>
<keyword evidence="3" id="KW-0067">ATP-binding</keyword>
<dbReference type="GO" id="GO:0005524">
    <property type="term" value="F:ATP binding"/>
    <property type="evidence" value="ECO:0007669"/>
    <property type="project" value="UniProtKB-KW"/>
</dbReference>
<keyword evidence="7" id="KW-1185">Reference proteome</keyword>
<feature type="domain" description="ABC transporter" evidence="5">
    <location>
        <begin position="2"/>
        <end position="239"/>
    </location>
</feature>
<dbReference type="PROSITE" id="PS00211">
    <property type="entry name" value="ABC_TRANSPORTER_1"/>
    <property type="match status" value="1"/>
</dbReference>
<dbReference type="InterPro" id="IPR003439">
    <property type="entry name" value="ABC_transporter-like_ATP-bd"/>
</dbReference>
<name>A0A1L3MRV5_9BACI</name>
<dbReference type="SUPFAM" id="SSF52540">
    <property type="entry name" value="P-loop containing nucleoside triphosphate hydrolases"/>
    <property type="match status" value="1"/>
</dbReference>
<dbReference type="RefSeq" id="WP_072579850.1">
    <property type="nucleotide sequence ID" value="NZ_CP016020.1"/>
</dbReference>
<evidence type="ECO:0000259" key="5">
    <source>
        <dbReference type="PROSITE" id="PS50893"/>
    </source>
</evidence>
<dbReference type="InterPro" id="IPR017871">
    <property type="entry name" value="ABC_transporter-like_CS"/>
</dbReference>
<dbReference type="AlphaFoldDB" id="A0A1L3MRV5"/>
<dbReference type="OrthoDB" id="9787851at2"/>
<dbReference type="PROSITE" id="PS50893">
    <property type="entry name" value="ABC_TRANSPORTER_2"/>
    <property type="match status" value="1"/>
</dbReference>
<dbReference type="Pfam" id="PF00005">
    <property type="entry name" value="ABC_tran"/>
    <property type="match status" value="1"/>
</dbReference>
<reference evidence="6 7" key="1">
    <citation type="journal article" date="2016" name="Sci. Rep.">
        <title>Complete genome sequence and transcriptomic analysis of a novel marine strain Bacillus weihaiensis reveals the mechanism of brown algae degradation.</title>
        <authorList>
            <person name="Zhu Y."/>
            <person name="Chen P."/>
            <person name="Bao Y."/>
            <person name="Men Y."/>
            <person name="Zeng Y."/>
            <person name="Yang J."/>
            <person name="Sun J."/>
            <person name="Sun Y."/>
        </authorList>
    </citation>
    <scope>NUCLEOTIDE SEQUENCE [LARGE SCALE GENOMIC DNA]</scope>
    <source>
        <strain evidence="6 7">Alg07</strain>
    </source>
</reference>
<sequence>MINLQDVSGGYTKTPIVKNINLLIQQGEFHALIGPNGSGKTTLIKLLTGILPIQSGTLTIFNKPVKSYSTLERAKLMAVLTQETSVEFEFTVEEIVMLGRYPHQGGFIRHIKKRDKEIVDRMMKKTSTYSYRHKSFKQLSGGEKQRVLLAKALAQEPKILILDEPTNHLDVRHTIEMLQILKEDQAKNNLTIVAILHDLNIAALFADRISLLESGTLVAEGGATLLNNQDILEQVYGVKMKATSHPVVPKPQLSLLPNQTNEHTVMLSHTLLSTKEYIHLAFPKHLRTISNAVLGEGLSWNKHFFNFHVDHHYTCSYPKQDLIKWIEQIGWNPAESVGMMTAVILEDACIDTQCIDDIEIVTMITAGGSNAVDITKNHVDDLGHRVGTVNIMVFVDAHLTDGALVNAIQSATEAKTKAFKTLEINDPETNTIATGTSTDCTMIAATQNGTITPYAGSGTKLGKAIGSAVYTGVLSALKKYEKRKKDDDNI</sequence>
<dbReference type="FunFam" id="3.40.50.300:FF:000134">
    <property type="entry name" value="Iron-enterobactin ABC transporter ATP-binding protein"/>
    <property type="match status" value="1"/>
</dbReference>
<dbReference type="SMART" id="SM00382">
    <property type="entry name" value="AAA"/>
    <property type="match status" value="1"/>
</dbReference>
<keyword evidence="2" id="KW-0547">Nucleotide-binding</keyword>
<evidence type="ECO:0000256" key="2">
    <source>
        <dbReference type="ARBA" id="ARBA00022741"/>
    </source>
</evidence>